<organism evidence="2 3">
    <name type="scientific">Panicum virgatum</name>
    <name type="common">Blackwell switchgrass</name>
    <dbReference type="NCBI Taxonomy" id="38727"/>
    <lineage>
        <taxon>Eukaryota</taxon>
        <taxon>Viridiplantae</taxon>
        <taxon>Streptophyta</taxon>
        <taxon>Embryophyta</taxon>
        <taxon>Tracheophyta</taxon>
        <taxon>Spermatophyta</taxon>
        <taxon>Magnoliopsida</taxon>
        <taxon>Liliopsida</taxon>
        <taxon>Poales</taxon>
        <taxon>Poaceae</taxon>
        <taxon>PACMAD clade</taxon>
        <taxon>Panicoideae</taxon>
        <taxon>Panicodae</taxon>
        <taxon>Paniceae</taxon>
        <taxon>Panicinae</taxon>
        <taxon>Panicum</taxon>
        <taxon>Panicum sect. Hiantes</taxon>
    </lineage>
</organism>
<proteinExistence type="predicted"/>
<reference evidence="2" key="1">
    <citation type="submission" date="2020-05" db="EMBL/GenBank/DDBJ databases">
        <title>WGS assembly of Panicum virgatum.</title>
        <authorList>
            <person name="Lovell J.T."/>
            <person name="Jenkins J."/>
            <person name="Shu S."/>
            <person name="Juenger T.E."/>
            <person name="Schmutz J."/>
        </authorList>
    </citation>
    <scope>NUCLEOTIDE SEQUENCE</scope>
    <source>
        <strain evidence="2">AP13</strain>
    </source>
</reference>
<feature type="compositionally biased region" description="Basic and acidic residues" evidence="1">
    <location>
        <begin position="226"/>
        <end position="243"/>
    </location>
</feature>
<comment type="caution">
    <text evidence="2">The sequence shown here is derived from an EMBL/GenBank/DDBJ whole genome shotgun (WGS) entry which is preliminary data.</text>
</comment>
<sequence length="249" mass="26428">MVDSITDAVKNAIIRGNQSGGIRRFMVQGAICHALRNIHLQRIPLRRSNGHHERHSPALGLVLYIRDTRMAPLPTVAPMPLAPPRNDSGGAMAGRRGAPPFPISDVDAEKWPPGFAYDITIAPPPPHRSTSCAPTPTSPPIAATHSHPRLILGPDSSPPRRGRFPASKRGDKGRSGPICSSRLAPMAGVPGGERGRRPSPGADACAALGRGATDGGGRTSANTRGGADERRRGRRGDGARDGARYWWRS</sequence>
<feature type="region of interest" description="Disordered" evidence="1">
    <location>
        <begin position="121"/>
        <end position="249"/>
    </location>
</feature>
<keyword evidence="3" id="KW-1185">Reference proteome</keyword>
<evidence type="ECO:0000256" key="1">
    <source>
        <dbReference type="SAM" id="MobiDB-lite"/>
    </source>
</evidence>
<dbReference type="AlphaFoldDB" id="A0A8T0PN23"/>
<accession>A0A8T0PN23</accession>
<name>A0A8T0PN23_PANVG</name>
<dbReference type="EMBL" id="CM029051">
    <property type="protein sequence ID" value="KAG2561642.1"/>
    <property type="molecule type" value="Genomic_DNA"/>
</dbReference>
<protein>
    <submittedName>
        <fullName evidence="2">Uncharacterized protein</fullName>
    </submittedName>
</protein>
<evidence type="ECO:0000313" key="2">
    <source>
        <dbReference type="EMBL" id="KAG2561642.1"/>
    </source>
</evidence>
<feature type="compositionally biased region" description="Low complexity" evidence="1">
    <location>
        <begin position="129"/>
        <end position="145"/>
    </location>
</feature>
<dbReference type="Proteomes" id="UP000823388">
    <property type="component" value="Chromosome 8K"/>
</dbReference>
<evidence type="ECO:0000313" key="3">
    <source>
        <dbReference type="Proteomes" id="UP000823388"/>
    </source>
</evidence>
<gene>
    <name evidence="2" type="ORF">PVAP13_8KG169610</name>
</gene>